<evidence type="ECO:0000259" key="3">
    <source>
        <dbReference type="Pfam" id="PF13649"/>
    </source>
</evidence>
<dbReference type="Pfam" id="PF13649">
    <property type="entry name" value="Methyltransf_25"/>
    <property type="match status" value="1"/>
</dbReference>
<dbReference type="PANTHER" id="PTHR43861:SF1">
    <property type="entry name" value="TRANS-ACONITATE 2-METHYLTRANSFERASE"/>
    <property type="match status" value="1"/>
</dbReference>
<dbReference type="Proteomes" id="UP000316649">
    <property type="component" value="Unassembled WGS sequence"/>
</dbReference>
<dbReference type="Gene3D" id="3.40.50.150">
    <property type="entry name" value="Vaccinia Virus protein VP39"/>
    <property type="match status" value="1"/>
</dbReference>
<dbReference type="SUPFAM" id="SSF53335">
    <property type="entry name" value="S-adenosyl-L-methionine-dependent methyltransferases"/>
    <property type="match status" value="1"/>
</dbReference>
<feature type="domain" description="Methyltransferase" evidence="3">
    <location>
        <begin position="48"/>
        <end position="141"/>
    </location>
</feature>
<dbReference type="InterPro" id="IPR029063">
    <property type="entry name" value="SAM-dependent_MTases_sf"/>
</dbReference>
<accession>A0A558DUG1</accession>
<protein>
    <submittedName>
        <fullName evidence="4">Methyltransferase domain-containing protein</fullName>
    </submittedName>
</protein>
<keyword evidence="2 4" id="KW-0808">Transferase</keyword>
<gene>
    <name evidence="4" type="ORF">FHP88_12610</name>
</gene>
<evidence type="ECO:0000313" key="4">
    <source>
        <dbReference type="EMBL" id="TVO72432.1"/>
    </source>
</evidence>
<dbReference type="RefSeq" id="WP_144359436.1">
    <property type="nucleotide sequence ID" value="NZ_VMNH01000016.1"/>
</dbReference>
<sequence length="256" mass="29108">MSKSPTDIHWNKRAVYEQNVNAVNIADVSQRELETEFILQHVKITDRVLEVGCGNGFLTNILRLSSAHVDAFDYAENMIVSAKENYGETNNRFFHDNLLSPASWDESYDCIVCVRVLINLRDFSEQKRAVENMQKALRKGGKLLLVEGYADGFTELNKLRSKSGIEPLIPAGINYYSKLEEMREFLGKRFTIAEDFHTGCFDFLTRVVYPALVGADKATGHSDFHEKIIQIAKNFNGEQFRTLARLTGFLLVNNKS</sequence>
<dbReference type="GO" id="GO:0032259">
    <property type="term" value="P:methylation"/>
    <property type="evidence" value="ECO:0007669"/>
    <property type="project" value="UniProtKB-KW"/>
</dbReference>
<evidence type="ECO:0000256" key="1">
    <source>
        <dbReference type="ARBA" id="ARBA00022603"/>
    </source>
</evidence>
<dbReference type="GO" id="GO:0008168">
    <property type="term" value="F:methyltransferase activity"/>
    <property type="evidence" value="ECO:0007669"/>
    <property type="project" value="UniProtKB-KW"/>
</dbReference>
<reference evidence="4 5" key="1">
    <citation type="submission" date="2019-07" db="EMBL/GenBank/DDBJ databases">
        <title>The pathways for chlorine oxyanion respiration interact through the shared metabolite chlorate.</title>
        <authorList>
            <person name="Barnum T.P."/>
            <person name="Cheng Y."/>
            <person name="Hill K.A."/>
            <person name="Lucas L.N."/>
            <person name="Carlson H.K."/>
            <person name="Coates J.D."/>
        </authorList>
    </citation>
    <scope>NUCLEOTIDE SEQUENCE [LARGE SCALE GENOMIC DNA]</scope>
    <source>
        <strain evidence="4 5">BK-1</strain>
    </source>
</reference>
<dbReference type="EMBL" id="VMNH01000016">
    <property type="protein sequence ID" value="TVO72432.1"/>
    <property type="molecule type" value="Genomic_DNA"/>
</dbReference>
<dbReference type="InterPro" id="IPR041698">
    <property type="entry name" value="Methyltransf_25"/>
</dbReference>
<evidence type="ECO:0000256" key="2">
    <source>
        <dbReference type="ARBA" id="ARBA00022679"/>
    </source>
</evidence>
<dbReference type="PANTHER" id="PTHR43861">
    <property type="entry name" value="TRANS-ACONITATE 2-METHYLTRANSFERASE-RELATED"/>
    <property type="match status" value="1"/>
</dbReference>
<organism evidence="4 5">
    <name type="scientific">Sedimenticola selenatireducens</name>
    <dbReference type="NCBI Taxonomy" id="191960"/>
    <lineage>
        <taxon>Bacteria</taxon>
        <taxon>Pseudomonadati</taxon>
        <taxon>Pseudomonadota</taxon>
        <taxon>Gammaproteobacteria</taxon>
        <taxon>Chromatiales</taxon>
        <taxon>Sedimenticolaceae</taxon>
        <taxon>Sedimenticola</taxon>
    </lineage>
</organism>
<keyword evidence="1 4" id="KW-0489">Methyltransferase</keyword>
<keyword evidence="5" id="KW-1185">Reference proteome</keyword>
<comment type="caution">
    <text evidence="4">The sequence shown here is derived from an EMBL/GenBank/DDBJ whole genome shotgun (WGS) entry which is preliminary data.</text>
</comment>
<dbReference type="AlphaFoldDB" id="A0A558DUG1"/>
<dbReference type="CDD" id="cd02440">
    <property type="entry name" value="AdoMet_MTases"/>
    <property type="match status" value="1"/>
</dbReference>
<name>A0A558DUG1_9GAMM</name>
<dbReference type="OrthoDB" id="116799at2"/>
<proteinExistence type="predicted"/>
<evidence type="ECO:0000313" key="5">
    <source>
        <dbReference type="Proteomes" id="UP000316649"/>
    </source>
</evidence>